<reference evidence="1" key="1">
    <citation type="journal article" date="2023" name="Mol. Phylogenet. Evol.">
        <title>Genome-scale phylogeny and comparative genomics of the fungal order Sordariales.</title>
        <authorList>
            <person name="Hensen N."/>
            <person name="Bonometti L."/>
            <person name="Westerberg I."/>
            <person name="Brannstrom I.O."/>
            <person name="Guillou S."/>
            <person name="Cros-Aarteil S."/>
            <person name="Calhoun S."/>
            <person name="Haridas S."/>
            <person name="Kuo A."/>
            <person name="Mondo S."/>
            <person name="Pangilinan J."/>
            <person name="Riley R."/>
            <person name="LaButti K."/>
            <person name="Andreopoulos B."/>
            <person name="Lipzen A."/>
            <person name="Chen C."/>
            <person name="Yan M."/>
            <person name="Daum C."/>
            <person name="Ng V."/>
            <person name="Clum A."/>
            <person name="Steindorff A."/>
            <person name="Ohm R.A."/>
            <person name="Martin F."/>
            <person name="Silar P."/>
            <person name="Natvig D.O."/>
            <person name="Lalanne C."/>
            <person name="Gautier V."/>
            <person name="Ament-Velasquez S.L."/>
            <person name="Kruys A."/>
            <person name="Hutchinson M.I."/>
            <person name="Powell A.J."/>
            <person name="Barry K."/>
            <person name="Miller A.N."/>
            <person name="Grigoriev I.V."/>
            <person name="Debuchy R."/>
            <person name="Gladieux P."/>
            <person name="Hiltunen Thoren M."/>
            <person name="Johannesson H."/>
        </authorList>
    </citation>
    <scope>NUCLEOTIDE SEQUENCE</scope>
    <source>
        <strain evidence="1">PSN324</strain>
    </source>
</reference>
<evidence type="ECO:0000313" key="1">
    <source>
        <dbReference type="EMBL" id="KAK4459101.1"/>
    </source>
</evidence>
<dbReference type="AlphaFoldDB" id="A0AAV9HE74"/>
<gene>
    <name evidence="1" type="ORF">QBC42DRAFT_254723</name>
</gene>
<keyword evidence="2" id="KW-1185">Reference proteome</keyword>
<evidence type="ECO:0000313" key="2">
    <source>
        <dbReference type="Proteomes" id="UP001321749"/>
    </source>
</evidence>
<name>A0AAV9HE74_9PEZI</name>
<organism evidence="1 2">
    <name type="scientific">Cladorrhinum samala</name>
    <dbReference type="NCBI Taxonomy" id="585594"/>
    <lineage>
        <taxon>Eukaryota</taxon>
        <taxon>Fungi</taxon>
        <taxon>Dikarya</taxon>
        <taxon>Ascomycota</taxon>
        <taxon>Pezizomycotina</taxon>
        <taxon>Sordariomycetes</taxon>
        <taxon>Sordariomycetidae</taxon>
        <taxon>Sordariales</taxon>
        <taxon>Podosporaceae</taxon>
        <taxon>Cladorrhinum</taxon>
    </lineage>
</organism>
<proteinExistence type="predicted"/>
<comment type="caution">
    <text evidence="1">The sequence shown here is derived from an EMBL/GenBank/DDBJ whole genome shotgun (WGS) entry which is preliminary data.</text>
</comment>
<protein>
    <submittedName>
        <fullName evidence="1">Uncharacterized protein</fullName>
    </submittedName>
</protein>
<dbReference type="Proteomes" id="UP001321749">
    <property type="component" value="Unassembled WGS sequence"/>
</dbReference>
<sequence length="202" mass="22676">MATARIGNRSLDLIPTLSFQQSNATRRCQCENSNHHLGTATAHSPSPNHISSRRLRISDAWRSCHQDVDSRIKRACSSGAHVIRPPTHTFGRVDYTNTKGTTPYRSIVHVRLDAGPSDGGHDKKMQEASFIKSKLLATSRSSRPADPIAKAKRDSWGPKWLEGARHGGKSKFFRLEYETEFELARNRRSNLPRRCGMVESQV</sequence>
<reference evidence="1" key="2">
    <citation type="submission" date="2023-06" db="EMBL/GenBank/DDBJ databases">
        <authorList>
            <consortium name="Lawrence Berkeley National Laboratory"/>
            <person name="Mondo S.J."/>
            <person name="Hensen N."/>
            <person name="Bonometti L."/>
            <person name="Westerberg I."/>
            <person name="Brannstrom I.O."/>
            <person name="Guillou S."/>
            <person name="Cros-Aarteil S."/>
            <person name="Calhoun S."/>
            <person name="Haridas S."/>
            <person name="Kuo A."/>
            <person name="Pangilinan J."/>
            <person name="Riley R."/>
            <person name="Labutti K."/>
            <person name="Andreopoulos B."/>
            <person name="Lipzen A."/>
            <person name="Chen C."/>
            <person name="Yanf M."/>
            <person name="Daum C."/>
            <person name="Ng V."/>
            <person name="Clum A."/>
            <person name="Steindorff A."/>
            <person name="Ohm R."/>
            <person name="Martin F."/>
            <person name="Silar P."/>
            <person name="Natvig D."/>
            <person name="Lalanne C."/>
            <person name="Gautier V."/>
            <person name="Ament-Velasquez S.L."/>
            <person name="Kruys A."/>
            <person name="Hutchinson M.I."/>
            <person name="Powell A.J."/>
            <person name="Barry K."/>
            <person name="Miller A.N."/>
            <person name="Grigoriev I.V."/>
            <person name="Debuchy R."/>
            <person name="Gladieux P."/>
            <person name="Thoren M.H."/>
            <person name="Johannesson H."/>
        </authorList>
    </citation>
    <scope>NUCLEOTIDE SEQUENCE</scope>
    <source>
        <strain evidence="1">PSN324</strain>
    </source>
</reference>
<accession>A0AAV9HE74</accession>
<dbReference type="EMBL" id="MU865046">
    <property type="protein sequence ID" value="KAK4459101.1"/>
    <property type="molecule type" value="Genomic_DNA"/>
</dbReference>